<sequence length="1088" mass="124024">MSLLKKHGRHFEVDQQKDIYDIIDGFEWHQLVTEAHLEKALKSLKDCKNGIKRLTDSEIGILFSGTGSQCPMLSAEQRNEYTNRLLKCFKMEGGISLGIDARNALLRVQIDNNINIDISTLLKQFETDGLVANSQTYGQLSRIYARKADIKGILEITNRMKSIGLELSDQILESMVYALVRSGQDDKAKSVIECSANNSFLSNSLKMSYALAKAENFDDGKVLEVLDGIVDTKSLVDNHLSSICNILFALANRGNHEAIVKLKEVFPLLLNSDIGKQWEFTVFSKTLRLLRKNEENIMAAALLLDFIPNFEKRVKLRTILTKQFPTIIQTKQVMEAVKTCIVFQKCNILKHPLRIYLREVAFNNANNFCQLFQIYKKTDDFSKLDGRSHLQIPTALFHLHELQKTDSQEKKVAHYLDIVCCLQSVDSESCGDNYFTIIKNLFVLPLLNDLNVLPQLMSKLETNSDLQSFLSDSIITHLLRSQQLKLLQELVYGALKNASAGRAYPYQELKNHILNASAYNKGLVPMCSSLRLLFPLSDAANKKQYRRGMQVIKSAIIAGELKKTKIMCELWSNDKRIALEENDKNDLLNTLDRNNEQPKKPFVALLSKKVKYLNDSVFSMESCCNAVLNKDEKKVDMEKVRTESEKHIGKELRRALEVDNLEEAWKIWISGSEYVPISLLLSFAEKLYFARMNDQFKSVLLKLKKIHKDFAYHVLTVYDSSDASVERMSFLSEMSKILDLHPEVKQQLVYNTRVSAFYKSIEKGSLSHAFELAKAITVQKNSVFGQFDLMGAAIDKDDTTVISEVLDLIRSHHGRESSLADFCVALLEHYKRDQALRLIQSGGFRLSGPKLSYYIDREIELNRVEIILDLFEFCSAEGKLELRDLESGVTKLINFYSKRKNIALVNLIEESSVLHSAGKQRSSVQQLKRTKVSWRHPKWKIDIIPSFVVKFQPAVRDAFNEITKGSHSFKESETQEAVKRFSDLRMKEHVLDYMVVKMASIVTVHLGWNEGKKVLEMSRTSCDLTSIFAGDASISDDHIEGAIGRIFSDIDDNAYEIARQFYCCLIDLKFCKVKNGALKIFIQHLLNK</sequence>
<dbReference type="GO" id="GO:0003730">
    <property type="term" value="F:mRNA 3'-UTR binding"/>
    <property type="evidence" value="ECO:0007669"/>
    <property type="project" value="TreeGrafter"/>
</dbReference>
<evidence type="ECO:0000313" key="1">
    <source>
        <dbReference type="EMBL" id="VDN04999.1"/>
    </source>
</evidence>
<evidence type="ECO:0000313" key="3">
    <source>
        <dbReference type="WBParaSite" id="TCLT_0000754401-mRNA-1"/>
    </source>
</evidence>
<dbReference type="OMA" id="HIDRNKI"/>
<dbReference type="PANTHER" id="PTHR46669:SF3">
    <property type="entry name" value="LEUCINE-RICH PPR MOTIF-CONTAINING PROTEIN, MITOCHONDRIAL"/>
    <property type="match status" value="1"/>
</dbReference>
<name>A0A0N5D3N0_THECL</name>
<dbReference type="STRING" id="103827.A0A0N5D3N0"/>
<dbReference type="OrthoDB" id="185373at2759"/>
<organism evidence="3">
    <name type="scientific">Thelazia callipaeda</name>
    <name type="common">Oriental eyeworm</name>
    <name type="synonym">Parasitic nematode</name>
    <dbReference type="NCBI Taxonomy" id="103827"/>
    <lineage>
        <taxon>Eukaryota</taxon>
        <taxon>Metazoa</taxon>
        <taxon>Ecdysozoa</taxon>
        <taxon>Nematoda</taxon>
        <taxon>Chromadorea</taxon>
        <taxon>Rhabditida</taxon>
        <taxon>Spirurina</taxon>
        <taxon>Spiruromorpha</taxon>
        <taxon>Thelazioidea</taxon>
        <taxon>Thelaziidae</taxon>
        <taxon>Thelazia</taxon>
    </lineage>
</organism>
<reference evidence="1 2" key="2">
    <citation type="submission" date="2018-11" db="EMBL/GenBank/DDBJ databases">
        <authorList>
            <consortium name="Pathogen Informatics"/>
        </authorList>
    </citation>
    <scope>NUCLEOTIDE SEQUENCE [LARGE SCALE GENOMIC DNA]</scope>
</reference>
<dbReference type="GO" id="GO:0005634">
    <property type="term" value="C:nucleus"/>
    <property type="evidence" value="ECO:0007669"/>
    <property type="project" value="TreeGrafter"/>
</dbReference>
<protein>
    <submittedName>
        <fullName evidence="3">RAP domain-containing protein</fullName>
    </submittedName>
</protein>
<dbReference type="Gene3D" id="1.25.40.10">
    <property type="entry name" value="Tetratricopeptide repeat domain"/>
    <property type="match status" value="1"/>
</dbReference>
<dbReference type="AlphaFoldDB" id="A0A0N5D3N0"/>
<dbReference type="InterPro" id="IPR033490">
    <property type="entry name" value="LRP130"/>
</dbReference>
<keyword evidence="2" id="KW-1185">Reference proteome</keyword>
<dbReference type="GO" id="GO:0070129">
    <property type="term" value="P:regulation of mitochondrial translation"/>
    <property type="evidence" value="ECO:0007669"/>
    <property type="project" value="TreeGrafter"/>
</dbReference>
<dbReference type="InterPro" id="IPR011990">
    <property type="entry name" value="TPR-like_helical_dom_sf"/>
</dbReference>
<gene>
    <name evidence="1" type="ORF">TCLT_LOCUS7533</name>
</gene>
<dbReference type="EMBL" id="UYYF01004518">
    <property type="protein sequence ID" value="VDN04999.1"/>
    <property type="molecule type" value="Genomic_DNA"/>
</dbReference>
<proteinExistence type="predicted"/>
<dbReference type="Proteomes" id="UP000276776">
    <property type="component" value="Unassembled WGS sequence"/>
</dbReference>
<evidence type="ECO:0000313" key="2">
    <source>
        <dbReference type="Proteomes" id="UP000276776"/>
    </source>
</evidence>
<reference evidence="3" key="1">
    <citation type="submission" date="2017-02" db="UniProtKB">
        <authorList>
            <consortium name="WormBaseParasite"/>
        </authorList>
    </citation>
    <scope>IDENTIFICATION</scope>
</reference>
<dbReference type="WBParaSite" id="TCLT_0000754401-mRNA-1">
    <property type="protein sequence ID" value="TCLT_0000754401-mRNA-1"/>
    <property type="gene ID" value="TCLT_0000754401"/>
</dbReference>
<dbReference type="GO" id="GO:0005739">
    <property type="term" value="C:mitochondrion"/>
    <property type="evidence" value="ECO:0007669"/>
    <property type="project" value="TreeGrafter"/>
</dbReference>
<dbReference type="PANTHER" id="PTHR46669">
    <property type="entry name" value="LEUCINE-RICH PPR MOTIF-CONTAINING PROTEIN, MITOCHONDRIAL"/>
    <property type="match status" value="1"/>
</dbReference>
<accession>A0A0N5D3N0</accession>